<accession>A0A562JJU3</accession>
<dbReference type="Gene3D" id="3.40.50.300">
    <property type="entry name" value="P-loop containing nucleotide triphosphate hydrolases"/>
    <property type="match status" value="1"/>
</dbReference>
<dbReference type="Pfam" id="PF02223">
    <property type="entry name" value="Thymidylate_kin"/>
    <property type="match status" value="1"/>
</dbReference>
<dbReference type="InterPro" id="IPR039430">
    <property type="entry name" value="Thymidylate_kin-like_dom"/>
</dbReference>
<dbReference type="Proteomes" id="UP000315343">
    <property type="component" value="Unassembled WGS sequence"/>
</dbReference>
<comment type="caution">
    <text evidence="2">The sequence shown here is derived from an EMBL/GenBank/DDBJ whole genome shotgun (WGS) entry which is preliminary data.</text>
</comment>
<dbReference type="AlphaFoldDB" id="A0A562JJU3"/>
<organism evidence="2 3">
    <name type="scientific">Sedimentibacter saalensis</name>
    <dbReference type="NCBI Taxonomy" id="130788"/>
    <lineage>
        <taxon>Bacteria</taxon>
        <taxon>Bacillati</taxon>
        <taxon>Bacillota</taxon>
        <taxon>Tissierellia</taxon>
        <taxon>Sedimentibacter</taxon>
    </lineage>
</organism>
<keyword evidence="2" id="KW-0808">Transferase</keyword>
<evidence type="ECO:0000259" key="1">
    <source>
        <dbReference type="Pfam" id="PF02223"/>
    </source>
</evidence>
<protein>
    <submittedName>
        <fullName evidence="2">dTMP kinase</fullName>
    </submittedName>
</protein>
<dbReference type="SUPFAM" id="SSF52540">
    <property type="entry name" value="P-loop containing nucleoside triphosphate hydrolases"/>
    <property type="match status" value="1"/>
</dbReference>
<evidence type="ECO:0000313" key="3">
    <source>
        <dbReference type="Proteomes" id="UP000315343"/>
    </source>
</evidence>
<dbReference type="InterPro" id="IPR027417">
    <property type="entry name" value="P-loop_NTPase"/>
</dbReference>
<evidence type="ECO:0000313" key="2">
    <source>
        <dbReference type="EMBL" id="TWH83456.1"/>
    </source>
</evidence>
<name>A0A562JJU3_9FIRM</name>
<feature type="domain" description="Thymidylate kinase-like" evidence="1">
    <location>
        <begin position="15"/>
        <end position="197"/>
    </location>
</feature>
<keyword evidence="2" id="KW-0418">Kinase</keyword>
<proteinExistence type="predicted"/>
<sequence length="204" mass="23434">MEDNLQKSYTGIYVFEGIDNVGKSTIVQNLKTKICETTDYDCINIAFPGNEPRTLGSLVYDIHHHNNKYFDMSINDASLQLMHVASHIDLIQRKLVGECSSSSIILMDRFWWSTYAYGLAGELEKDVIHSIIAPELIYWEKINIKKIFLLERENRAKEYETKKDEAIIQNYRELAKGNPKCRIVSNNCSLEETVTKIYDSILGG</sequence>
<reference evidence="2 3" key="1">
    <citation type="submission" date="2019-07" db="EMBL/GenBank/DDBJ databases">
        <title>Genomic Encyclopedia of Type Strains, Phase I: the one thousand microbial genomes (KMG-I) project.</title>
        <authorList>
            <person name="Kyrpides N."/>
        </authorList>
    </citation>
    <scope>NUCLEOTIDE SEQUENCE [LARGE SCALE GENOMIC DNA]</scope>
    <source>
        <strain evidence="2 3">DSM 13558</strain>
    </source>
</reference>
<gene>
    <name evidence="2" type="ORF">LY60_00063</name>
</gene>
<keyword evidence="3" id="KW-1185">Reference proteome</keyword>
<dbReference type="GO" id="GO:0016301">
    <property type="term" value="F:kinase activity"/>
    <property type="evidence" value="ECO:0007669"/>
    <property type="project" value="UniProtKB-KW"/>
</dbReference>
<dbReference type="EMBL" id="VLKH01000001">
    <property type="protein sequence ID" value="TWH83456.1"/>
    <property type="molecule type" value="Genomic_DNA"/>
</dbReference>